<dbReference type="Proteomes" id="UP000266305">
    <property type="component" value="Unassembled WGS sequence"/>
</dbReference>
<evidence type="ECO:0000256" key="2">
    <source>
        <dbReference type="ARBA" id="ARBA00004370"/>
    </source>
</evidence>
<dbReference type="InterPro" id="IPR003594">
    <property type="entry name" value="HATPase_dom"/>
</dbReference>
<feature type="domain" description="Histidine kinase" evidence="11">
    <location>
        <begin position="248"/>
        <end position="447"/>
    </location>
</feature>
<evidence type="ECO:0000256" key="10">
    <source>
        <dbReference type="SAM" id="Phobius"/>
    </source>
</evidence>
<dbReference type="SMART" id="SM00387">
    <property type="entry name" value="HATPase_c"/>
    <property type="match status" value="1"/>
</dbReference>
<dbReference type="InterPro" id="IPR004358">
    <property type="entry name" value="Sig_transdc_His_kin-like_C"/>
</dbReference>
<evidence type="ECO:0000256" key="8">
    <source>
        <dbReference type="ARBA" id="ARBA00022989"/>
    </source>
</evidence>
<comment type="caution">
    <text evidence="12">The sequence shown here is derived from an EMBL/GenBank/DDBJ whole genome shotgun (WGS) entry which is preliminary data.</text>
</comment>
<evidence type="ECO:0000313" key="12">
    <source>
        <dbReference type="EMBL" id="RHZ91198.1"/>
    </source>
</evidence>
<dbReference type="InterPro" id="IPR036890">
    <property type="entry name" value="HATPase_C_sf"/>
</dbReference>
<evidence type="ECO:0000256" key="4">
    <source>
        <dbReference type="ARBA" id="ARBA00022553"/>
    </source>
</evidence>
<dbReference type="PANTHER" id="PTHR45436:SF5">
    <property type="entry name" value="SENSOR HISTIDINE KINASE TRCS"/>
    <property type="match status" value="1"/>
</dbReference>
<evidence type="ECO:0000313" key="13">
    <source>
        <dbReference type="Proteomes" id="UP000266305"/>
    </source>
</evidence>
<keyword evidence="4" id="KW-0597">Phosphoprotein</keyword>
<evidence type="ECO:0000256" key="3">
    <source>
        <dbReference type="ARBA" id="ARBA00012438"/>
    </source>
</evidence>
<keyword evidence="7 12" id="KW-0418">Kinase</keyword>
<dbReference type="PANTHER" id="PTHR45436">
    <property type="entry name" value="SENSOR HISTIDINE KINASE YKOH"/>
    <property type="match status" value="1"/>
</dbReference>
<evidence type="ECO:0000256" key="5">
    <source>
        <dbReference type="ARBA" id="ARBA00022679"/>
    </source>
</evidence>
<keyword evidence="8 10" id="KW-1133">Transmembrane helix</keyword>
<evidence type="ECO:0000259" key="11">
    <source>
        <dbReference type="PROSITE" id="PS50109"/>
    </source>
</evidence>
<keyword evidence="5" id="KW-0808">Transferase</keyword>
<gene>
    <name evidence="12" type="ORF">D1114_20800</name>
</gene>
<dbReference type="EC" id="2.7.13.3" evidence="3"/>
<feature type="transmembrane region" description="Helical" evidence="10">
    <location>
        <begin position="169"/>
        <end position="192"/>
    </location>
</feature>
<evidence type="ECO:0000256" key="1">
    <source>
        <dbReference type="ARBA" id="ARBA00000085"/>
    </source>
</evidence>
<name>A0AAX1UFH6_CERSP</name>
<dbReference type="AlphaFoldDB" id="A0AAX1UFH6"/>
<reference evidence="12 13" key="1">
    <citation type="submission" date="2018-08" db="EMBL/GenBank/DDBJ databases">
        <title>Draft genome sequence of Rhodobacter sphaeroides FY.</title>
        <authorList>
            <person name="Rayyan A."/>
            <person name="Meyer T.E."/>
            <person name="Kyndt J.A."/>
        </authorList>
    </citation>
    <scope>NUCLEOTIDE SEQUENCE [LARGE SCALE GENOMIC DNA]</scope>
    <source>
        <strain evidence="12 13">FY</strain>
    </source>
</reference>
<dbReference type="GO" id="GO:0004673">
    <property type="term" value="F:protein histidine kinase activity"/>
    <property type="evidence" value="ECO:0007669"/>
    <property type="project" value="UniProtKB-EC"/>
</dbReference>
<dbReference type="Gene3D" id="3.30.565.10">
    <property type="entry name" value="Histidine kinase-like ATPase, C-terminal domain"/>
    <property type="match status" value="1"/>
</dbReference>
<organism evidence="12 13">
    <name type="scientific">Cereibacter sphaeroides</name>
    <name type="common">Rhodobacter sphaeroides</name>
    <dbReference type="NCBI Taxonomy" id="1063"/>
    <lineage>
        <taxon>Bacteria</taxon>
        <taxon>Pseudomonadati</taxon>
        <taxon>Pseudomonadota</taxon>
        <taxon>Alphaproteobacteria</taxon>
        <taxon>Rhodobacterales</taxon>
        <taxon>Paracoccaceae</taxon>
        <taxon>Cereibacter</taxon>
    </lineage>
</organism>
<dbReference type="PRINTS" id="PR00344">
    <property type="entry name" value="BCTRLSENSOR"/>
</dbReference>
<sequence>MKLRSIRLRLVVVNALALALALAAAAWGLALLFDRHAERVALSALAARADALTSALERDPGGTLRFLAPSGDPAYQQPLSGHYWQVSFDGRLLRSRSLWDYVLPLPEDAPSPARTGRPLTLPGPQGEALLVLDRTVQIGPGADAARVRISVAQDRAELSRAQQSFLRELAPFLAMLALALVAAGAVQVTLGLRPLAAIGQRVGALAAGRERRIGTDLPTEVLPLAREIDTLLEAREQELERARSRAGDLAHGLKTPLQALLGEAMRLRARGEEAAARGIEEVASGIQRHVDRELMRARIMRDRAGTASDPAEAAQRLIRVLRRTERGSALTWQLEAEERLLVRLESADLTEALGPLMENAATHAAEAVRVRIAAAGTSVAIHVSDDGPGAPDIEAIRERGVRFDTRSGGHGLGLAIAGDIVETAGGELRLRNLSPGFEATLILPAAA</sequence>
<evidence type="ECO:0000256" key="6">
    <source>
        <dbReference type="ARBA" id="ARBA00022692"/>
    </source>
</evidence>
<dbReference type="PROSITE" id="PS50109">
    <property type="entry name" value="HIS_KIN"/>
    <property type="match status" value="1"/>
</dbReference>
<protein>
    <recommendedName>
        <fullName evidence="3">histidine kinase</fullName>
        <ecNumber evidence="3">2.7.13.3</ecNumber>
    </recommendedName>
</protein>
<dbReference type="EMBL" id="QWGP01000037">
    <property type="protein sequence ID" value="RHZ91198.1"/>
    <property type="molecule type" value="Genomic_DNA"/>
</dbReference>
<dbReference type="SUPFAM" id="SSF55874">
    <property type="entry name" value="ATPase domain of HSP90 chaperone/DNA topoisomerase II/histidine kinase"/>
    <property type="match status" value="1"/>
</dbReference>
<proteinExistence type="predicted"/>
<comment type="subcellular location">
    <subcellularLocation>
        <location evidence="2">Membrane</location>
    </subcellularLocation>
</comment>
<keyword evidence="6 10" id="KW-0812">Transmembrane</keyword>
<accession>A0AAX1UFH6</accession>
<dbReference type="RefSeq" id="WP_119001312.1">
    <property type="nucleotide sequence ID" value="NZ_QWGP01000037.1"/>
</dbReference>
<comment type="catalytic activity">
    <reaction evidence="1">
        <text>ATP + protein L-histidine = ADP + protein N-phospho-L-histidine.</text>
        <dbReference type="EC" id="2.7.13.3"/>
    </reaction>
</comment>
<dbReference type="GO" id="GO:0005886">
    <property type="term" value="C:plasma membrane"/>
    <property type="evidence" value="ECO:0007669"/>
    <property type="project" value="TreeGrafter"/>
</dbReference>
<evidence type="ECO:0000256" key="7">
    <source>
        <dbReference type="ARBA" id="ARBA00022777"/>
    </source>
</evidence>
<dbReference type="GO" id="GO:0000160">
    <property type="term" value="P:phosphorelay signal transduction system"/>
    <property type="evidence" value="ECO:0007669"/>
    <property type="project" value="TreeGrafter"/>
</dbReference>
<dbReference type="InterPro" id="IPR050428">
    <property type="entry name" value="TCS_sensor_his_kinase"/>
</dbReference>
<dbReference type="Pfam" id="PF02518">
    <property type="entry name" value="HATPase_c"/>
    <property type="match status" value="1"/>
</dbReference>
<keyword evidence="9 10" id="KW-0472">Membrane</keyword>
<dbReference type="InterPro" id="IPR005467">
    <property type="entry name" value="His_kinase_dom"/>
</dbReference>
<evidence type="ECO:0000256" key="9">
    <source>
        <dbReference type="ARBA" id="ARBA00023136"/>
    </source>
</evidence>